<comment type="caution">
    <text evidence="2">The sequence shown here is derived from an EMBL/GenBank/DDBJ whole genome shotgun (WGS) entry which is preliminary data.</text>
</comment>
<evidence type="ECO:0000313" key="2">
    <source>
        <dbReference type="EMBL" id="KAK7757484.1"/>
    </source>
</evidence>
<sequence>MAATFRPVNTPVVMESKKDEGLVPSPTTPTPTKTTFGQRPLPTSPFPQAIQIPEKIDEQTPQRENSQHLRKSRGNSEDVDMEESDGEGHDDGAGSDDDSLHEKRASSAPYQVYFWSLL</sequence>
<evidence type="ECO:0000256" key="1">
    <source>
        <dbReference type="SAM" id="MobiDB-lite"/>
    </source>
</evidence>
<dbReference type="EMBL" id="JAKJXP020000002">
    <property type="protein sequence ID" value="KAK7757484.1"/>
    <property type="molecule type" value="Genomic_DNA"/>
</dbReference>
<feature type="region of interest" description="Disordered" evidence="1">
    <location>
        <begin position="1"/>
        <end position="106"/>
    </location>
</feature>
<organism evidence="2 3">
    <name type="scientific">Diatrype stigma</name>
    <dbReference type="NCBI Taxonomy" id="117547"/>
    <lineage>
        <taxon>Eukaryota</taxon>
        <taxon>Fungi</taxon>
        <taxon>Dikarya</taxon>
        <taxon>Ascomycota</taxon>
        <taxon>Pezizomycotina</taxon>
        <taxon>Sordariomycetes</taxon>
        <taxon>Xylariomycetidae</taxon>
        <taxon>Xylariales</taxon>
        <taxon>Diatrypaceae</taxon>
        <taxon>Diatrype</taxon>
    </lineage>
</organism>
<reference evidence="2 3" key="1">
    <citation type="submission" date="2024-02" db="EMBL/GenBank/DDBJ databases">
        <title>De novo assembly and annotation of 12 fungi associated with fruit tree decline syndrome in Ontario, Canada.</title>
        <authorList>
            <person name="Sulman M."/>
            <person name="Ellouze W."/>
            <person name="Ilyukhin E."/>
        </authorList>
    </citation>
    <scope>NUCLEOTIDE SEQUENCE [LARGE SCALE GENOMIC DNA]</scope>
    <source>
        <strain evidence="2 3">M11/M66-122</strain>
    </source>
</reference>
<dbReference type="Proteomes" id="UP001320420">
    <property type="component" value="Unassembled WGS sequence"/>
</dbReference>
<feature type="compositionally biased region" description="Basic and acidic residues" evidence="1">
    <location>
        <begin position="86"/>
        <end position="105"/>
    </location>
</feature>
<evidence type="ECO:0000313" key="3">
    <source>
        <dbReference type="Proteomes" id="UP001320420"/>
    </source>
</evidence>
<accession>A0AAN9VAC5</accession>
<gene>
    <name evidence="2" type="primary">USV1</name>
    <name evidence="2" type="ORF">SLS62_000499</name>
</gene>
<protein>
    <submittedName>
        <fullName evidence="2">Up in starvation</fullName>
    </submittedName>
</protein>
<feature type="compositionally biased region" description="Basic and acidic residues" evidence="1">
    <location>
        <begin position="54"/>
        <end position="67"/>
    </location>
</feature>
<proteinExistence type="predicted"/>
<keyword evidence="3" id="KW-1185">Reference proteome</keyword>
<dbReference type="AlphaFoldDB" id="A0AAN9VAC5"/>
<name>A0AAN9VAC5_9PEZI</name>